<dbReference type="AlphaFoldDB" id="A0A067J9H5"/>
<dbReference type="Proteomes" id="UP000027138">
    <property type="component" value="Unassembled WGS sequence"/>
</dbReference>
<reference evidence="1 2" key="1">
    <citation type="journal article" date="2014" name="PLoS ONE">
        <title>Global Analysis of Gene Expression Profiles in Physic Nut (Jatropha curcas L.) Seedlings Exposed to Salt Stress.</title>
        <authorList>
            <person name="Zhang L."/>
            <person name="Zhang C."/>
            <person name="Wu P."/>
            <person name="Chen Y."/>
            <person name="Li M."/>
            <person name="Jiang H."/>
            <person name="Wu G."/>
        </authorList>
    </citation>
    <scope>NUCLEOTIDE SEQUENCE [LARGE SCALE GENOMIC DNA]</scope>
    <source>
        <strain evidence="2">cv. GZQX0401</strain>
        <tissue evidence="1">Young leaves</tissue>
    </source>
</reference>
<accession>A0A067J9H5</accession>
<protein>
    <submittedName>
        <fullName evidence="1">Uncharacterized protein</fullName>
    </submittedName>
</protein>
<keyword evidence="2" id="KW-1185">Reference proteome</keyword>
<dbReference type="EMBL" id="KK916135">
    <property type="protein sequence ID" value="KDP20402.1"/>
    <property type="molecule type" value="Genomic_DNA"/>
</dbReference>
<gene>
    <name evidence="1" type="ORF">JCGZ_06387</name>
</gene>
<evidence type="ECO:0000313" key="1">
    <source>
        <dbReference type="EMBL" id="KDP20402.1"/>
    </source>
</evidence>
<name>A0A067J9H5_JATCU</name>
<evidence type="ECO:0000313" key="2">
    <source>
        <dbReference type="Proteomes" id="UP000027138"/>
    </source>
</evidence>
<organism evidence="1 2">
    <name type="scientific">Jatropha curcas</name>
    <name type="common">Barbados nut</name>
    <dbReference type="NCBI Taxonomy" id="180498"/>
    <lineage>
        <taxon>Eukaryota</taxon>
        <taxon>Viridiplantae</taxon>
        <taxon>Streptophyta</taxon>
        <taxon>Embryophyta</taxon>
        <taxon>Tracheophyta</taxon>
        <taxon>Spermatophyta</taxon>
        <taxon>Magnoliopsida</taxon>
        <taxon>eudicotyledons</taxon>
        <taxon>Gunneridae</taxon>
        <taxon>Pentapetalae</taxon>
        <taxon>rosids</taxon>
        <taxon>fabids</taxon>
        <taxon>Malpighiales</taxon>
        <taxon>Euphorbiaceae</taxon>
        <taxon>Crotonoideae</taxon>
        <taxon>Jatropheae</taxon>
        <taxon>Jatropha</taxon>
    </lineage>
</organism>
<sequence length="105" mass="11680">MSACPGHARDASCESVPDVTTQLHPYKSPLTIIMKCASFINRHTSSWRWRGPWMNMCLFLWRLLLVGVKGCDGCAGREAGLRLMIVEETEESSSEDLGETTSNMS</sequence>
<proteinExistence type="predicted"/>